<organism evidence="2 3">
    <name type="scientific">Promethearchaeum syntrophicum</name>
    <dbReference type="NCBI Taxonomy" id="2594042"/>
    <lineage>
        <taxon>Archaea</taxon>
        <taxon>Promethearchaeati</taxon>
        <taxon>Promethearchaeota</taxon>
        <taxon>Promethearchaeia</taxon>
        <taxon>Promethearchaeales</taxon>
        <taxon>Promethearchaeaceae</taxon>
        <taxon>Promethearchaeum</taxon>
    </lineage>
</organism>
<evidence type="ECO:0000256" key="1">
    <source>
        <dbReference type="SAM" id="MobiDB-lite"/>
    </source>
</evidence>
<reference evidence="2 3" key="1">
    <citation type="journal article" date="2020" name="Nature">
        <title>Isolation of an archaeon at the prokaryote-eukaryote interface.</title>
        <authorList>
            <person name="Imachi H."/>
            <person name="Nobu M.K."/>
            <person name="Nakahara N."/>
            <person name="Morono Y."/>
            <person name="Ogawara M."/>
            <person name="Takaki Y."/>
            <person name="Takano Y."/>
            <person name="Uematsu K."/>
            <person name="Ikuta T."/>
            <person name="Ito M."/>
            <person name="Matsui Y."/>
            <person name="Miyazaki M."/>
            <person name="Murata K."/>
            <person name="Saito Y."/>
            <person name="Sakai S."/>
            <person name="Song C."/>
            <person name="Tasumi E."/>
            <person name="Yamanaka Y."/>
            <person name="Yamaguchi T."/>
            <person name="Kamagata Y."/>
            <person name="Tamaki H."/>
            <person name="Takai K."/>
        </authorList>
    </citation>
    <scope>NUCLEOTIDE SEQUENCE [LARGE SCALE GENOMIC DNA]</scope>
    <source>
        <strain evidence="2 3">MK-D1</strain>
    </source>
</reference>
<dbReference type="EMBL" id="CP042905">
    <property type="protein sequence ID" value="QEE17119.1"/>
    <property type="molecule type" value="Genomic_DNA"/>
</dbReference>
<evidence type="ECO:0000313" key="3">
    <source>
        <dbReference type="Proteomes" id="UP000321408"/>
    </source>
</evidence>
<dbReference type="AlphaFoldDB" id="A0A5B9DCT9"/>
<keyword evidence="3" id="KW-1185">Reference proteome</keyword>
<feature type="region of interest" description="Disordered" evidence="1">
    <location>
        <begin position="1"/>
        <end position="38"/>
    </location>
</feature>
<evidence type="ECO:0000313" key="2">
    <source>
        <dbReference type="EMBL" id="QEE17119.1"/>
    </source>
</evidence>
<name>A0A5B9DCT9_9ARCH</name>
<dbReference type="KEGG" id="psyt:DSAG12_02951"/>
<dbReference type="GeneID" id="41330929"/>
<protein>
    <submittedName>
        <fullName evidence="2">Uncharacterized protein</fullName>
    </submittedName>
</protein>
<dbReference type="Proteomes" id="UP000321408">
    <property type="component" value="Chromosome"/>
</dbReference>
<dbReference type="RefSeq" id="WP_147664036.1">
    <property type="nucleotide sequence ID" value="NZ_CP042905.2"/>
</dbReference>
<reference evidence="2 3" key="2">
    <citation type="journal article" date="2024" name="Int. J. Syst. Evol. Microbiol.">
        <title>Promethearchaeum syntrophicum gen. nov., sp. nov., an anaerobic, obligately syntrophic archaeon, the first isolate of the lineage 'Asgard' archaea, and proposal of the new archaeal phylum Promethearchaeota phyl. nov. and kingdom Promethearchaeati regn. nov.</title>
        <authorList>
            <person name="Imachi H."/>
            <person name="Nobu M.K."/>
            <person name="Kato S."/>
            <person name="Takaki Y."/>
            <person name="Miyazaki M."/>
            <person name="Miyata M."/>
            <person name="Ogawara M."/>
            <person name="Saito Y."/>
            <person name="Sakai S."/>
            <person name="Tahara Y.O."/>
            <person name="Takano Y."/>
            <person name="Tasumi E."/>
            <person name="Uematsu K."/>
            <person name="Yoshimura T."/>
            <person name="Itoh T."/>
            <person name="Ohkuma M."/>
            <person name="Takai K."/>
        </authorList>
    </citation>
    <scope>NUCLEOTIDE SEQUENCE [LARGE SCALE GENOMIC DNA]</scope>
    <source>
        <strain evidence="2 3">MK-D1</strain>
    </source>
</reference>
<proteinExistence type="predicted"/>
<gene>
    <name evidence="2" type="ORF">DSAG12_02951</name>
</gene>
<sequence length="68" mass="7562">MKNKIVPKAPGGIYDNAVEKPNKTNYSHPISKGKPNEGYKHANHFIQEDEGIKLGLKVVSFCQNNPIN</sequence>
<accession>A0A5B9DCT9</accession>